<dbReference type="Gene3D" id="3.55.50.30">
    <property type="match status" value="1"/>
</dbReference>
<evidence type="ECO:0000259" key="2">
    <source>
        <dbReference type="Pfam" id="PF04773"/>
    </source>
</evidence>
<proteinExistence type="predicted"/>
<dbReference type="PANTHER" id="PTHR30273">
    <property type="entry name" value="PERIPLASMIC SIGNAL SENSOR AND SIGMA FACTOR ACTIVATOR FECR-RELATED"/>
    <property type="match status" value="1"/>
</dbReference>
<dbReference type="InterPro" id="IPR032508">
    <property type="entry name" value="FecR_C"/>
</dbReference>
<comment type="caution">
    <text evidence="4">The sequence shown here is derived from an EMBL/GenBank/DDBJ whole genome shotgun (WGS) entry which is preliminary data.</text>
</comment>
<gene>
    <name evidence="4" type="ORF">BC343_08985</name>
</gene>
<accession>A0A1S9PD52</accession>
<evidence type="ECO:0000313" key="4">
    <source>
        <dbReference type="EMBL" id="OOQ58777.1"/>
    </source>
</evidence>
<dbReference type="Gene3D" id="2.60.120.1440">
    <property type="match status" value="1"/>
</dbReference>
<dbReference type="FunFam" id="2.60.120.1440:FF:000001">
    <property type="entry name" value="Putative anti-sigma factor"/>
    <property type="match status" value="1"/>
</dbReference>
<dbReference type="RefSeq" id="WP_162276899.1">
    <property type="nucleotide sequence ID" value="NZ_MBTF01000023.1"/>
</dbReference>
<dbReference type="Pfam" id="PF16344">
    <property type="entry name" value="FecR_C"/>
    <property type="match status" value="1"/>
</dbReference>
<evidence type="ECO:0000256" key="1">
    <source>
        <dbReference type="SAM" id="Phobius"/>
    </source>
</evidence>
<evidence type="ECO:0000313" key="5">
    <source>
        <dbReference type="Proteomes" id="UP000189739"/>
    </source>
</evidence>
<name>A0A1S9PD52_9SPHI</name>
<keyword evidence="1" id="KW-0472">Membrane</keyword>
<feature type="transmembrane region" description="Helical" evidence="1">
    <location>
        <begin position="74"/>
        <end position="94"/>
    </location>
</feature>
<feature type="domain" description="Protein FecR C-terminal" evidence="3">
    <location>
        <begin position="314"/>
        <end position="382"/>
    </location>
</feature>
<organism evidence="4 5">
    <name type="scientific">Mucilaginibacter pedocola</name>
    <dbReference type="NCBI Taxonomy" id="1792845"/>
    <lineage>
        <taxon>Bacteria</taxon>
        <taxon>Pseudomonadati</taxon>
        <taxon>Bacteroidota</taxon>
        <taxon>Sphingobacteriia</taxon>
        <taxon>Sphingobacteriales</taxon>
        <taxon>Sphingobacteriaceae</taxon>
        <taxon>Mucilaginibacter</taxon>
    </lineage>
</organism>
<evidence type="ECO:0000259" key="3">
    <source>
        <dbReference type="Pfam" id="PF16344"/>
    </source>
</evidence>
<protein>
    <recommendedName>
        <fullName evidence="6">Iron dicitrate transport regulator FecR</fullName>
    </recommendedName>
</protein>
<dbReference type="InterPro" id="IPR006860">
    <property type="entry name" value="FecR"/>
</dbReference>
<dbReference type="Pfam" id="PF04773">
    <property type="entry name" value="FecR"/>
    <property type="match status" value="1"/>
</dbReference>
<dbReference type="InterPro" id="IPR012373">
    <property type="entry name" value="Ferrdict_sens_TM"/>
</dbReference>
<dbReference type="GO" id="GO:0016989">
    <property type="term" value="F:sigma factor antagonist activity"/>
    <property type="evidence" value="ECO:0007669"/>
    <property type="project" value="TreeGrafter"/>
</dbReference>
<sequence>MTRKEYVALYKKHLSGRATPQEEELLNQYADDFDINLFDNEEEIPDQDEIKQRIFQNIESRMADVAPQSTARRYWWLPVAASILLVSSIGFFYINGQKDKLNNKVKQVAKVSAPILPGTNKAVLILGNGDRVDLNAAANGRIAQAGALTVNKLKNGQLEYGKAVLPDGGSNAITYNTIITPRGGQYQVTLPDGTSVWLNSASSLKYPTAFTGSERHVELTGEAYFEVAKNKQMPFTVDAGKVGVKVLGTHFNIAAYEDDPATKTTLLEGSVKLTGNQTTLTLTPGQQGVATKDGHGLTTKTVNVEDAVAWKNGYFSFRKENLQASMRKIARWYDVDVVYQGKMNDKLLGGSVLRTQSINEILGYLETIGIAKFKVEGRRIMVKPD</sequence>
<reference evidence="4 5" key="1">
    <citation type="submission" date="2016-07" db="EMBL/GenBank/DDBJ databases">
        <title>Genomic analysis of zinc-resistant bacterium Mucilaginibacter pedocola TBZ30.</title>
        <authorList>
            <person name="Huang J."/>
            <person name="Tang J."/>
        </authorList>
    </citation>
    <scope>NUCLEOTIDE SEQUENCE [LARGE SCALE GENOMIC DNA]</scope>
    <source>
        <strain evidence="4 5">TBZ30</strain>
    </source>
</reference>
<keyword evidence="5" id="KW-1185">Reference proteome</keyword>
<dbReference type="Proteomes" id="UP000189739">
    <property type="component" value="Unassembled WGS sequence"/>
</dbReference>
<evidence type="ECO:0008006" key="6">
    <source>
        <dbReference type="Google" id="ProtNLM"/>
    </source>
</evidence>
<keyword evidence="1" id="KW-0812">Transmembrane</keyword>
<feature type="domain" description="FecR protein" evidence="2">
    <location>
        <begin position="177"/>
        <end position="272"/>
    </location>
</feature>
<dbReference type="STRING" id="1792845.BC343_08985"/>
<dbReference type="PANTHER" id="PTHR30273:SF2">
    <property type="entry name" value="PROTEIN FECR"/>
    <property type="match status" value="1"/>
</dbReference>
<dbReference type="EMBL" id="MBTF01000023">
    <property type="protein sequence ID" value="OOQ58777.1"/>
    <property type="molecule type" value="Genomic_DNA"/>
</dbReference>
<dbReference type="AlphaFoldDB" id="A0A1S9PD52"/>
<keyword evidence="1" id="KW-1133">Transmembrane helix</keyword>